<dbReference type="RefSeq" id="WP_196416736.1">
    <property type="nucleotide sequence ID" value="NZ_JADQTO010000013.1"/>
</dbReference>
<keyword evidence="3" id="KW-1185">Reference proteome</keyword>
<protein>
    <submittedName>
        <fullName evidence="2">Uncharacterized protein</fullName>
    </submittedName>
</protein>
<dbReference type="AlphaFoldDB" id="A0A931G1A7"/>
<evidence type="ECO:0000313" key="3">
    <source>
        <dbReference type="Proteomes" id="UP000598146"/>
    </source>
</evidence>
<feature type="signal peptide" evidence="1">
    <location>
        <begin position="1"/>
        <end position="20"/>
    </location>
</feature>
<comment type="caution">
    <text evidence="2">The sequence shown here is derived from an EMBL/GenBank/DDBJ whole genome shotgun (WGS) entry which is preliminary data.</text>
</comment>
<name>A0A931G1A7_9ACTN</name>
<gene>
    <name evidence="2" type="ORF">I4J89_26195</name>
</gene>
<accession>A0A931G1A7</accession>
<proteinExistence type="predicted"/>
<sequence>MSVSLLLVPLAMAGAAAVQAAAGRKADGRLVCQVQTRMRDVTLLESALRDTGATVTTSGDTLSATWAQSAATFTRGADGIWAAHVTGVDQAGAVELMTTVDGAYGRRVQQAVLERLRDQAPAAGLRLESESVEQDASVRLVFEVESERA</sequence>
<evidence type="ECO:0000256" key="1">
    <source>
        <dbReference type="SAM" id="SignalP"/>
    </source>
</evidence>
<organism evidence="2 3">
    <name type="scientific">Actinoplanes aureus</name>
    <dbReference type="NCBI Taxonomy" id="2792083"/>
    <lineage>
        <taxon>Bacteria</taxon>
        <taxon>Bacillati</taxon>
        <taxon>Actinomycetota</taxon>
        <taxon>Actinomycetes</taxon>
        <taxon>Micromonosporales</taxon>
        <taxon>Micromonosporaceae</taxon>
        <taxon>Actinoplanes</taxon>
    </lineage>
</organism>
<feature type="chain" id="PRO_5037963744" evidence="1">
    <location>
        <begin position="21"/>
        <end position="149"/>
    </location>
</feature>
<dbReference type="Proteomes" id="UP000598146">
    <property type="component" value="Unassembled WGS sequence"/>
</dbReference>
<evidence type="ECO:0000313" key="2">
    <source>
        <dbReference type="EMBL" id="MBG0564946.1"/>
    </source>
</evidence>
<reference evidence="2" key="1">
    <citation type="submission" date="2020-11" db="EMBL/GenBank/DDBJ databases">
        <title>Isolation and identification of active actinomycetes.</title>
        <authorList>
            <person name="Sun X."/>
        </authorList>
    </citation>
    <scope>NUCLEOTIDE SEQUENCE</scope>
    <source>
        <strain evidence="2">NEAU-A11</strain>
    </source>
</reference>
<keyword evidence="1" id="KW-0732">Signal</keyword>
<dbReference type="EMBL" id="JADQTO010000013">
    <property type="protein sequence ID" value="MBG0564946.1"/>
    <property type="molecule type" value="Genomic_DNA"/>
</dbReference>